<comment type="caution">
    <text evidence="2">The sequence shown here is derived from an EMBL/GenBank/DDBJ whole genome shotgun (WGS) entry which is preliminary data.</text>
</comment>
<dbReference type="Gene3D" id="3.10.50.10">
    <property type="match status" value="1"/>
</dbReference>
<evidence type="ECO:0000313" key="3">
    <source>
        <dbReference type="Proteomes" id="UP000663848"/>
    </source>
</evidence>
<protein>
    <recommendedName>
        <fullName evidence="1">GH18 domain-containing protein</fullName>
    </recommendedName>
</protein>
<reference evidence="2" key="1">
    <citation type="submission" date="2021-02" db="EMBL/GenBank/DDBJ databases">
        <authorList>
            <person name="Nowell W R."/>
        </authorList>
    </citation>
    <scope>NUCLEOTIDE SEQUENCE</scope>
</reference>
<dbReference type="Pfam" id="PF00704">
    <property type="entry name" value="Glyco_hydro_18"/>
    <property type="match status" value="1"/>
</dbReference>
<organism evidence="2 3">
    <name type="scientific">Rotaria socialis</name>
    <dbReference type="NCBI Taxonomy" id="392032"/>
    <lineage>
        <taxon>Eukaryota</taxon>
        <taxon>Metazoa</taxon>
        <taxon>Spiralia</taxon>
        <taxon>Gnathifera</taxon>
        <taxon>Rotifera</taxon>
        <taxon>Eurotatoria</taxon>
        <taxon>Bdelloidea</taxon>
        <taxon>Philodinida</taxon>
        <taxon>Philodinidae</taxon>
        <taxon>Rotaria</taxon>
    </lineage>
</organism>
<dbReference type="AlphaFoldDB" id="A0A822CGN4"/>
<dbReference type="PROSITE" id="PS51910">
    <property type="entry name" value="GH18_2"/>
    <property type="match status" value="1"/>
</dbReference>
<dbReference type="EMBL" id="CAJOBR010047774">
    <property type="protein sequence ID" value="CAF5043172.1"/>
    <property type="molecule type" value="Genomic_DNA"/>
</dbReference>
<name>A0A822CGN4_9BILA</name>
<sequence length="87" mass="10100">MWRKATAVNGKFVGGFAPWNEIQESWLTNERYKERFHEKTKATFAFNDQELIYLGYESPKSLKYKADYAADNNIGGLMVWAIDQDDA</sequence>
<dbReference type="GO" id="GO:0005975">
    <property type="term" value="P:carbohydrate metabolic process"/>
    <property type="evidence" value="ECO:0007669"/>
    <property type="project" value="InterPro"/>
</dbReference>
<proteinExistence type="predicted"/>
<dbReference type="Proteomes" id="UP000663848">
    <property type="component" value="Unassembled WGS sequence"/>
</dbReference>
<feature type="domain" description="GH18" evidence="1">
    <location>
        <begin position="1"/>
        <end position="87"/>
    </location>
</feature>
<evidence type="ECO:0000313" key="2">
    <source>
        <dbReference type="EMBL" id="CAF5043172.1"/>
    </source>
</evidence>
<dbReference type="InterPro" id="IPR017853">
    <property type="entry name" value="GH"/>
</dbReference>
<evidence type="ECO:0000259" key="1">
    <source>
        <dbReference type="PROSITE" id="PS51910"/>
    </source>
</evidence>
<dbReference type="PANTHER" id="PTHR46073">
    <property type="entry name" value="CHITINASE"/>
    <property type="match status" value="1"/>
</dbReference>
<dbReference type="Gene3D" id="3.20.20.80">
    <property type="entry name" value="Glycosidases"/>
    <property type="match status" value="1"/>
</dbReference>
<feature type="non-terminal residue" evidence="2">
    <location>
        <position position="87"/>
    </location>
</feature>
<gene>
    <name evidence="2" type="ORF">QYT958_LOCUS41548</name>
</gene>
<dbReference type="PANTHER" id="PTHR46073:SF4">
    <property type="entry name" value="GH18 DOMAIN-CONTAINING PROTEIN"/>
    <property type="match status" value="1"/>
</dbReference>
<dbReference type="InterPro" id="IPR029070">
    <property type="entry name" value="Chitinase_insertion_sf"/>
</dbReference>
<dbReference type="SUPFAM" id="SSF51445">
    <property type="entry name" value="(Trans)glycosidases"/>
    <property type="match status" value="1"/>
</dbReference>
<dbReference type="InterPro" id="IPR001223">
    <property type="entry name" value="Glyco_hydro18_cat"/>
</dbReference>
<accession>A0A822CGN4</accession>